<dbReference type="EMBL" id="CP000679">
    <property type="protein sequence ID" value="ABP66071.2"/>
    <property type="molecule type" value="Genomic_DNA"/>
</dbReference>
<dbReference type="Proteomes" id="UP000000256">
    <property type="component" value="Chromosome"/>
</dbReference>
<organism evidence="1 2">
    <name type="scientific">Caldicellulosiruptor saccharolyticus (strain ATCC 43494 / DSM 8903 / Tp8T 6331)</name>
    <dbReference type="NCBI Taxonomy" id="351627"/>
    <lineage>
        <taxon>Bacteria</taxon>
        <taxon>Bacillati</taxon>
        <taxon>Bacillota</taxon>
        <taxon>Bacillota incertae sedis</taxon>
        <taxon>Caldicellulosiruptorales</taxon>
        <taxon>Caldicellulosiruptoraceae</taxon>
        <taxon>Caldicellulosiruptor</taxon>
    </lineage>
</organism>
<dbReference type="HOGENOM" id="CLU_1988516_0_0_9"/>
<protein>
    <submittedName>
        <fullName evidence="1">Uncharacterized protein</fullName>
    </submittedName>
</protein>
<dbReference type="KEGG" id="csc:Csac_0432"/>
<dbReference type="STRING" id="351627.Csac_0432"/>
<gene>
    <name evidence="1" type="ordered locus">Csac_0432</name>
</gene>
<sequence length="125" mass="14667">MGSRIFLLPFLFVVKESIFAKKILSNPNIICDIIKAKVKQTLTNKINIDNLPERGGNLMRSTIKNKFPPGKLTNRERFRRVMHYQNVDRIPNFEFGYWNETLPTWHSQGLPKDIDNEEKAYSNKE</sequence>
<name>A4XGN6_CALS8</name>
<evidence type="ECO:0000313" key="2">
    <source>
        <dbReference type="Proteomes" id="UP000000256"/>
    </source>
</evidence>
<dbReference type="eggNOG" id="COG0407">
    <property type="taxonomic scope" value="Bacteria"/>
</dbReference>
<reference evidence="1 2" key="1">
    <citation type="journal article" date="2008" name="Appl. Environ. Microbiol.">
        <title>Hydrogenomics of the extremely thermophilic bacterium Caldicellulosiruptor saccharolyticus.</title>
        <authorList>
            <person name="van de Werken H.J."/>
            <person name="Verhaart M.R."/>
            <person name="VanFossen A.L."/>
            <person name="Willquist K."/>
            <person name="Lewis D.L."/>
            <person name="Nichols J.D."/>
            <person name="Goorissen H.P."/>
            <person name="Mongodin E.F."/>
            <person name="Nelson K.E."/>
            <person name="van Niel E.W."/>
            <person name="Stams A.J."/>
            <person name="Ward D.E."/>
            <person name="de Vos W.M."/>
            <person name="van der Oost J."/>
            <person name="Kelly R.M."/>
            <person name="Kengen S.W."/>
        </authorList>
    </citation>
    <scope>NUCLEOTIDE SEQUENCE [LARGE SCALE GENOMIC DNA]</scope>
    <source>
        <strain evidence="2">ATCC 43494 / DSM 8903 / Tp8T 6331</strain>
    </source>
</reference>
<evidence type="ECO:0000313" key="1">
    <source>
        <dbReference type="EMBL" id="ABP66071.2"/>
    </source>
</evidence>
<proteinExistence type="predicted"/>
<keyword evidence="2" id="KW-1185">Reference proteome</keyword>
<accession>A4XGN6</accession>
<dbReference type="AlphaFoldDB" id="A4XGN6"/>